<evidence type="ECO:0000313" key="9">
    <source>
        <dbReference type="Proteomes" id="UP001589595"/>
    </source>
</evidence>
<dbReference type="Proteomes" id="UP001589595">
    <property type="component" value="Unassembled WGS sequence"/>
</dbReference>
<feature type="compositionally biased region" description="Basic and acidic residues" evidence="5">
    <location>
        <begin position="383"/>
        <end position="396"/>
    </location>
</feature>
<evidence type="ECO:0000256" key="5">
    <source>
        <dbReference type="SAM" id="MobiDB-lite"/>
    </source>
</evidence>
<gene>
    <name evidence="4 8" type="primary">mutL</name>
    <name evidence="8" type="ORF">ACFFOL_00070</name>
</gene>
<feature type="region of interest" description="Disordered" evidence="5">
    <location>
        <begin position="338"/>
        <end position="580"/>
    </location>
</feature>
<dbReference type="AlphaFoldDB" id="A0ABD5MFF5"/>
<dbReference type="InterPro" id="IPR014790">
    <property type="entry name" value="MutL_C"/>
</dbReference>
<dbReference type="PANTHER" id="PTHR10073">
    <property type="entry name" value="DNA MISMATCH REPAIR PROTEIN MLH, PMS, MUTL"/>
    <property type="match status" value="1"/>
</dbReference>
<dbReference type="Pfam" id="PF13589">
    <property type="entry name" value="HATPase_c_3"/>
    <property type="match status" value="1"/>
</dbReference>
<evidence type="ECO:0000256" key="1">
    <source>
        <dbReference type="ARBA" id="ARBA00006082"/>
    </source>
</evidence>
<evidence type="ECO:0000256" key="3">
    <source>
        <dbReference type="ARBA" id="ARBA00023204"/>
    </source>
</evidence>
<keyword evidence="8" id="KW-0255">Endonuclease</keyword>
<dbReference type="PANTHER" id="PTHR10073:SF12">
    <property type="entry name" value="DNA MISMATCH REPAIR PROTEIN MLH1"/>
    <property type="match status" value="1"/>
</dbReference>
<dbReference type="Pfam" id="PF08676">
    <property type="entry name" value="MutL_C"/>
    <property type="match status" value="1"/>
</dbReference>
<reference evidence="8" key="1">
    <citation type="submission" date="2024-09" db="EMBL/GenBank/DDBJ databases">
        <authorList>
            <person name="Sun Q."/>
        </authorList>
    </citation>
    <scope>NUCLEOTIDE SEQUENCE [LARGE SCALE GENOMIC DNA]</scope>
    <source>
        <strain evidence="8">JCM 31273</strain>
    </source>
</reference>
<feature type="domain" description="DNA mismatch repair protein S5" evidence="7">
    <location>
        <begin position="211"/>
        <end position="331"/>
    </location>
</feature>
<sequence>MTGEIRALDDRTVREIAAGEVVERPASVVKELVENALDAGADRVAVAVENGGIDGIRVRDDGAGIPPEEIPMAVAKHATSKLDGMDDLDSGVATLGFRGEALHSVGAVAELTVRSRTPDADTGAELVVDHGDEGEVEPAGCPVGTTVEVRDLFGRTPARRKFLKTPATEFDRVSGVVSAYALANPDVAVSLEHDGREVFASPGDGNRRSAVLAVYGREVAESMVDVAHESDSGAVSVSGLVSHPETTRAGREYLTTYVNDRWVRDGDLRGAVVDAYGGQLATNRYPFAVLFVDVPAPAVDVNVHPRKTEVRFDDDADVIGTVREAVRAALLEHGLVRSSAPRGRSAPDEAAVDPEVVGGAGTDHERAARDRREDAEHDDGDDDGHGTADPDDHADPETADATSAGAETTSSVLDAWGGPDAGTPEDPTDAPTDGVSPPEDGTGDTNAEGTDGTATESAVDTADATDTDTDPDDGDAAWRVGLGGSGDATDRPTDHPERGRTDATAGGAPSPRAWQSGGDGADGGDEVTDREHADGPADGAGSDPGTSEATPSDRSRTWGAPSQSTLAGGTTDERTDRDRLPSMRVLGQYDGTYVVCETDEGLVLVDQHAADERVNYERLRDAVGDSAPAQTLATPVELELTARESELFETFREALREVGFRAERVEQRGGGEGGDGGSDGDRGDDPPTHAVAVTAVPAVFDATLDPDLLRDVLAAFADEVTAGDRPVSEVADALLADLACYPSVTGNTSLTEGSVADLLDALDACENPYACPHGRPVLVEFGRGEIEDRFERDYPGHGGRRAE</sequence>
<dbReference type="InterPro" id="IPR014721">
    <property type="entry name" value="Ribsml_uS5_D2-typ_fold_subgr"/>
</dbReference>
<dbReference type="GeneID" id="67211909"/>
<dbReference type="InterPro" id="IPR042120">
    <property type="entry name" value="MutL_C_dimsub"/>
</dbReference>
<evidence type="ECO:0000259" key="7">
    <source>
        <dbReference type="SMART" id="SM01340"/>
    </source>
</evidence>
<dbReference type="PROSITE" id="PS00058">
    <property type="entry name" value="DNA_MISMATCH_REPAIR_1"/>
    <property type="match status" value="1"/>
</dbReference>
<dbReference type="Gene3D" id="3.30.230.10">
    <property type="match status" value="1"/>
</dbReference>
<comment type="similarity">
    <text evidence="1 4">Belongs to the DNA mismatch repair MutL/HexB family.</text>
</comment>
<feature type="compositionally biased region" description="Low complexity" evidence="5">
    <location>
        <begin position="536"/>
        <end position="545"/>
    </location>
</feature>
<feature type="compositionally biased region" description="Basic and acidic residues" evidence="5">
    <location>
        <begin position="362"/>
        <end position="375"/>
    </location>
</feature>
<dbReference type="NCBIfam" id="TIGR00585">
    <property type="entry name" value="mutl"/>
    <property type="match status" value="1"/>
</dbReference>
<dbReference type="InterPro" id="IPR014762">
    <property type="entry name" value="DNA_mismatch_repair_CS"/>
</dbReference>
<dbReference type="Pfam" id="PF01119">
    <property type="entry name" value="DNA_mis_repair"/>
    <property type="match status" value="1"/>
</dbReference>
<dbReference type="InterPro" id="IPR020568">
    <property type="entry name" value="Ribosomal_Su5_D2-typ_SF"/>
</dbReference>
<dbReference type="InterPro" id="IPR020667">
    <property type="entry name" value="DNA_mismatch_repair_MutL"/>
</dbReference>
<feature type="compositionally biased region" description="Basic and acidic residues" evidence="5">
    <location>
        <begin position="571"/>
        <end position="580"/>
    </location>
</feature>
<organism evidence="8 9">
    <name type="scientific">Halobaculum roseum</name>
    <dbReference type="NCBI Taxonomy" id="2175149"/>
    <lineage>
        <taxon>Archaea</taxon>
        <taxon>Methanobacteriati</taxon>
        <taxon>Methanobacteriota</taxon>
        <taxon>Stenosarchaea group</taxon>
        <taxon>Halobacteria</taxon>
        <taxon>Halobacteriales</taxon>
        <taxon>Haloferacaceae</taxon>
        <taxon>Halobaculum</taxon>
    </lineage>
</organism>
<keyword evidence="8" id="KW-0540">Nuclease</keyword>
<keyword evidence="9" id="KW-1185">Reference proteome</keyword>
<dbReference type="InterPro" id="IPR002099">
    <property type="entry name" value="MutL/Mlh/PMS"/>
</dbReference>
<dbReference type="FunFam" id="3.30.565.10:FF:000003">
    <property type="entry name" value="DNA mismatch repair endonuclease MutL"/>
    <property type="match status" value="1"/>
</dbReference>
<evidence type="ECO:0000313" key="8">
    <source>
        <dbReference type="EMBL" id="MFB9822583.1"/>
    </source>
</evidence>
<dbReference type="GO" id="GO:0004519">
    <property type="term" value="F:endonuclease activity"/>
    <property type="evidence" value="ECO:0007669"/>
    <property type="project" value="UniProtKB-KW"/>
</dbReference>
<dbReference type="InterPro" id="IPR038973">
    <property type="entry name" value="MutL/Mlh/Pms-like"/>
</dbReference>
<proteinExistence type="inferred from homology"/>
<protein>
    <recommendedName>
        <fullName evidence="4">DNA mismatch repair protein MutL</fullName>
    </recommendedName>
</protein>
<comment type="caution">
    <text evidence="8">The sequence shown here is derived from an EMBL/GenBank/DDBJ whole genome shotgun (WGS) entry which is preliminary data.</text>
</comment>
<dbReference type="HAMAP" id="MF_00149">
    <property type="entry name" value="DNA_mis_repair"/>
    <property type="match status" value="1"/>
</dbReference>
<feature type="domain" description="MutL C-terminal dimerisation" evidence="6">
    <location>
        <begin position="585"/>
        <end position="750"/>
    </location>
</feature>
<dbReference type="InterPro" id="IPR036890">
    <property type="entry name" value="HATPase_C_sf"/>
</dbReference>
<accession>A0ABD5MFF5</accession>
<comment type="function">
    <text evidence="4">This protein is involved in the repair of mismatches in DNA. It is required for dam-dependent methyl-directed DNA mismatch repair. May act as a 'molecular matchmaker', a protein that promotes the formation of a stable complex between two or more DNA-binding proteins in an ATP-dependent manner without itself being part of a final effector complex.</text>
</comment>
<dbReference type="SUPFAM" id="SSF54211">
    <property type="entry name" value="Ribosomal protein S5 domain 2-like"/>
    <property type="match status" value="1"/>
</dbReference>
<dbReference type="Gene3D" id="3.30.1370.100">
    <property type="entry name" value="MutL, C-terminal domain, regulatory subdomain"/>
    <property type="match status" value="1"/>
</dbReference>
<dbReference type="SMART" id="SM00853">
    <property type="entry name" value="MutL_C"/>
    <property type="match status" value="1"/>
</dbReference>
<dbReference type="InterPro" id="IPR042121">
    <property type="entry name" value="MutL_C_regsub"/>
</dbReference>
<dbReference type="SUPFAM" id="SSF55874">
    <property type="entry name" value="ATPase domain of HSP90 chaperone/DNA topoisomerase II/histidine kinase"/>
    <property type="match status" value="1"/>
</dbReference>
<feature type="compositionally biased region" description="Acidic residues" evidence="5">
    <location>
        <begin position="463"/>
        <end position="475"/>
    </location>
</feature>
<keyword evidence="2 4" id="KW-0227">DNA damage</keyword>
<evidence type="ECO:0000259" key="6">
    <source>
        <dbReference type="SMART" id="SM00853"/>
    </source>
</evidence>
<dbReference type="Gene3D" id="3.30.565.10">
    <property type="entry name" value="Histidine kinase-like ATPase, C-terminal domain"/>
    <property type="match status" value="1"/>
</dbReference>
<name>A0ABD5MFF5_9EURY</name>
<keyword evidence="3 4" id="KW-0234">DNA repair</keyword>
<dbReference type="SMART" id="SM01340">
    <property type="entry name" value="DNA_mis_repair"/>
    <property type="match status" value="1"/>
</dbReference>
<keyword evidence="8" id="KW-0378">Hydrolase</keyword>
<dbReference type="RefSeq" id="WP_222921712.1">
    <property type="nucleotide sequence ID" value="NZ_CP082286.1"/>
</dbReference>
<dbReference type="SUPFAM" id="SSF118116">
    <property type="entry name" value="DNA mismatch repair protein MutL"/>
    <property type="match status" value="1"/>
</dbReference>
<dbReference type="InterPro" id="IPR037198">
    <property type="entry name" value="MutL_C_sf"/>
</dbReference>
<dbReference type="EMBL" id="JBHMAJ010000001">
    <property type="protein sequence ID" value="MFB9822583.1"/>
    <property type="molecule type" value="Genomic_DNA"/>
</dbReference>
<dbReference type="CDD" id="cd00782">
    <property type="entry name" value="MutL_Trans"/>
    <property type="match status" value="1"/>
</dbReference>
<feature type="compositionally biased region" description="Basic and acidic residues" evidence="5">
    <location>
        <begin position="488"/>
        <end position="501"/>
    </location>
</feature>
<feature type="region of interest" description="Disordered" evidence="5">
    <location>
        <begin position="662"/>
        <end position="689"/>
    </location>
</feature>
<feature type="compositionally biased region" description="Low complexity" evidence="5">
    <location>
        <begin position="453"/>
        <end position="462"/>
    </location>
</feature>
<dbReference type="GO" id="GO:0006298">
    <property type="term" value="P:mismatch repair"/>
    <property type="evidence" value="ECO:0007669"/>
    <property type="project" value="UniProtKB-UniRule"/>
</dbReference>
<evidence type="ECO:0000256" key="4">
    <source>
        <dbReference type="HAMAP-Rule" id="MF_00149"/>
    </source>
</evidence>
<dbReference type="CDD" id="cd16926">
    <property type="entry name" value="HATPase_MutL-MLH-PMS-like"/>
    <property type="match status" value="1"/>
</dbReference>
<dbReference type="Gene3D" id="3.30.1540.20">
    <property type="entry name" value="MutL, C-terminal domain, dimerisation subdomain"/>
    <property type="match status" value="1"/>
</dbReference>
<evidence type="ECO:0000256" key="2">
    <source>
        <dbReference type="ARBA" id="ARBA00022763"/>
    </source>
</evidence>
<dbReference type="InterPro" id="IPR013507">
    <property type="entry name" value="DNA_mismatch_S5_2-like"/>
</dbReference>